<evidence type="ECO:0000313" key="2">
    <source>
        <dbReference type="Proteomes" id="UP000663845"/>
    </source>
</evidence>
<dbReference type="Proteomes" id="UP000663845">
    <property type="component" value="Unassembled WGS sequence"/>
</dbReference>
<organism evidence="1 2">
    <name type="scientific">Adineta steineri</name>
    <dbReference type="NCBI Taxonomy" id="433720"/>
    <lineage>
        <taxon>Eukaryota</taxon>
        <taxon>Metazoa</taxon>
        <taxon>Spiralia</taxon>
        <taxon>Gnathifera</taxon>
        <taxon>Rotifera</taxon>
        <taxon>Eurotatoria</taxon>
        <taxon>Bdelloidea</taxon>
        <taxon>Adinetida</taxon>
        <taxon>Adinetidae</taxon>
        <taxon>Adineta</taxon>
    </lineage>
</organism>
<reference evidence="1" key="1">
    <citation type="submission" date="2021-02" db="EMBL/GenBank/DDBJ databases">
        <authorList>
            <person name="Nowell W R."/>
        </authorList>
    </citation>
    <scope>NUCLEOTIDE SEQUENCE</scope>
</reference>
<feature type="non-terminal residue" evidence="1">
    <location>
        <position position="1"/>
    </location>
</feature>
<name>A0A815WTI0_9BILA</name>
<proteinExistence type="predicted"/>
<protein>
    <submittedName>
        <fullName evidence="1">Uncharacterized protein</fullName>
    </submittedName>
</protein>
<dbReference type="EMBL" id="CAJNOG010005522">
    <property type="protein sequence ID" value="CAF1551837.1"/>
    <property type="molecule type" value="Genomic_DNA"/>
</dbReference>
<accession>A0A815WTI0</accession>
<evidence type="ECO:0000313" key="1">
    <source>
        <dbReference type="EMBL" id="CAF1551837.1"/>
    </source>
</evidence>
<feature type="non-terminal residue" evidence="1">
    <location>
        <position position="92"/>
    </location>
</feature>
<gene>
    <name evidence="1" type="ORF">JYZ213_LOCUS46353</name>
</gene>
<dbReference type="AlphaFoldDB" id="A0A815WTI0"/>
<sequence length="92" mass="10417">SSISKKWRDILANECLPQLPQLPQTININKDNEPQLTHSLGFGSSNVEELLSSSLNHSNNMFLSSPNLPTQEQFLRSQYDNEQCDLMSLIKV</sequence>
<comment type="caution">
    <text evidence="1">The sequence shown here is derived from an EMBL/GenBank/DDBJ whole genome shotgun (WGS) entry which is preliminary data.</text>
</comment>